<dbReference type="RefSeq" id="XP_003956044.1">
    <property type="nucleotide sequence ID" value="XM_003955995.1"/>
</dbReference>
<sequence>MSSKLEDAEAKILRNGSGTDSDSEENIDELFEELEDEDFMSRYREQRIEEISRHLKQTRKNVHDNDHGKLNEVEDEKELIKIINQNKDGNLIIHFQLEKFPKCQFMNKQLGRLASKYVNTKFIKVEVENCPFFVTKLRIKVLPFVIGYRNGVEKIKLVGFSKLGNDPNVFAFESLENLLLASGLIKKFNIREVTHDNDSSSDLDN</sequence>
<keyword evidence="5" id="KW-1185">Reference proteome</keyword>
<evidence type="ECO:0000256" key="1">
    <source>
        <dbReference type="ARBA" id="ARBA00009686"/>
    </source>
</evidence>
<dbReference type="AlphaFoldDB" id="H2ARA9"/>
<evidence type="ECO:0000259" key="3">
    <source>
        <dbReference type="Pfam" id="PF02114"/>
    </source>
</evidence>
<evidence type="ECO:0000313" key="4">
    <source>
        <dbReference type="EMBL" id="CCF56909.1"/>
    </source>
</evidence>
<dbReference type="eggNOG" id="KOG1672">
    <property type="taxonomic scope" value="Eukaryota"/>
</dbReference>
<dbReference type="GO" id="GO:0071444">
    <property type="term" value="P:cellular response to pheromone"/>
    <property type="evidence" value="ECO:0007669"/>
    <property type="project" value="EnsemblFungi"/>
</dbReference>
<dbReference type="HOGENOM" id="CLU_072378_0_0_1"/>
<dbReference type="Gene3D" id="3.40.30.10">
    <property type="entry name" value="Glutaredoxin"/>
    <property type="match status" value="1"/>
</dbReference>
<dbReference type="PANTHER" id="PTHR21148">
    <property type="entry name" value="THIOREDOXIN DOMAIN-CONTAINING PROTEIN 9"/>
    <property type="match status" value="1"/>
</dbReference>
<gene>
    <name evidence="4" type="primary">KAFR0B06130</name>
    <name evidence="4" type="ORF">KAFR_0B06130</name>
</gene>
<proteinExistence type="inferred from homology"/>
<dbReference type="InParanoid" id="H2ARA9"/>
<dbReference type="InterPro" id="IPR036249">
    <property type="entry name" value="Thioredoxin-like_sf"/>
</dbReference>
<evidence type="ECO:0000313" key="5">
    <source>
        <dbReference type="Proteomes" id="UP000005220"/>
    </source>
</evidence>
<dbReference type="SUPFAM" id="SSF52833">
    <property type="entry name" value="Thioredoxin-like"/>
    <property type="match status" value="1"/>
</dbReference>
<dbReference type="EMBL" id="HE650822">
    <property type="protein sequence ID" value="CCF56909.1"/>
    <property type="molecule type" value="Genomic_DNA"/>
</dbReference>
<dbReference type="GO" id="GO:0045944">
    <property type="term" value="P:positive regulation of transcription by RNA polymerase II"/>
    <property type="evidence" value="ECO:0007669"/>
    <property type="project" value="EnsemblFungi"/>
</dbReference>
<dbReference type="OrthoDB" id="10257948at2759"/>
<organism evidence="4 5">
    <name type="scientific">Kazachstania africana (strain ATCC 22294 / BCRC 22015 / CBS 2517 / CECT 1963 / NBRC 1671 / NRRL Y-8276)</name>
    <name type="common">Yeast</name>
    <name type="synonym">Kluyveromyces africanus</name>
    <dbReference type="NCBI Taxonomy" id="1071382"/>
    <lineage>
        <taxon>Eukaryota</taxon>
        <taxon>Fungi</taxon>
        <taxon>Dikarya</taxon>
        <taxon>Ascomycota</taxon>
        <taxon>Saccharomycotina</taxon>
        <taxon>Saccharomycetes</taxon>
        <taxon>Saccharomycetales</taxon>
        <taxon>Saccharomycetaceae</taxon>
        <taxon>Kazachstania</taxon>
    </lineage>
</organism>
<dbReference type="KEGG" id="kaf:KAFR_0B06130"/>
<name>H2ARA9_KAZAF</name>
<dbReference type="FunCoup" id="H2ARA9">
    <property type="interactions" value="773"/>
</dbReference>
<dbReference type="Pfam" id="PF02114">
    <property type="entry name" value="Phosducin"/>
    <property type="match status" value="1"/>
</dbReference>
<feature type="domain" description="Phosducin" evidence="3">
    <location>
        <begin position="30"/>
        <end position="158"/>
    </location>
</feature>
<accession>H2ARA9</accession>
<dbReference type="GeneID" id="13884791"/>
<evidence type="ECO:0000256" key="2">
    <source>
        <dbReference type="SAM" id="MobiDB-lite"/>
    </source>
</evidence>
<feature type="region of interest" description="Disordered" evidence="2">
    <location>
        <begin position="1"/>
        <end position="28"/>
    </location>
</feature>
<comment type="similarity">
    <text evidence="1">Belongs to the phosducin family.</text>
</comment>
<reference evidence="4 5" key="1">
    <citation type="journal article" date="2011" name="Proc. Natl. Acad. Sci. U.S.A.">
        <title>Evolutionary erosion of yeast sex chromosomes by mating-type switching accidents.</title>
        <authorList>
            <person name="Gordon J.L."/>
            <person name="Armisen D."/>
            <person name="Proux-Wera E."/>
            <person name="Oheigeartaigh S.S."/>
            <person name="Byrne K.P."/>
            <person name="Wolfe K.H."/>
        </authorList>
    </citation>
    <scope>NUCLEOTIDE SEQUENCE [LARGE SCALE GENOMIC DNA]</scope>
    <source>
        <strain evidence="5">ATCC 22294 / BCRC 22015 / CBS 2517 / CECT 1963 / NBRC 1671 / NRRL Y-8276</strain>
    </source>
</reference>
<dbReference type="STRING" id="1071382.H2ARA9"/>
<dbReference type="Proteomes" id="UP000005220">
    <property type="component" value="Chromosome 2"/>
</dbReference>
<dbReference type="GO" id="GO:0006457">
    <property type="term" value="P:protein folding"/>
    <property type="evidence" value="ECO:0007669"/>
    <property type="project" value="EnsemblFungi"/>
</dbReference>
<feature type="compositionally biased region" description="Basic and acidic residues" evidence="2">
    <location>
        <begin position="1"/>
        <end position="12"/>
    </location>
</feature>
<dbReference type="GO" id="GO:0031683">
    <property type="term" value="F:G-protein beta/gamma-subunit complex binding"/>
    <property type="evidence" value="ECO:0007669"/>
    <property type="project" value="EnsemblFungi"/>
</dbReference>
<dbReference type="InterPro" id="IPR024253">
    <property type="entry name" value="Phosducin_thioredoxin-like_dom"/>
</dbReference>
<protein>
    <recommendedName>
        <fullName evidence="3">Phosducin domain-containing protein</fullName>
    </recommendedName>
</protein>